<protein>
    <recommendedName>
        <fullName evidence="8">Beta-lactamase-related domain-containing protein</fullName>
    </recommendedName>
</protein>
<dbReference type="NCBIfam" id="NF009622">
    <property type="entry name" value="PRK13128.1"/>
    <property type="match status" value="1"/>
</dbReference>
<feature type="domain" description="D-aminopeptidase" evidence="4">
    <location>
        <begin position="364"/>
        <end position="544"/>
    </location>
</feature>
<evidence type="ECO:0000313" key="5">
    <source>
        <dbReference type="EMBL" id="KAK0320375.1"/>
    </source>
</evidence>
<proteinExistence type="inferred from homology"/>
<reference evidence="6" key="2">
    <citation type="submission" date="2023-06" db="EMBL/GenBank/DDBJ databases">
        <title>Black Yeasts Isolated from many extreme environments.</title>
        <authorList>
            <person name="Coleine C."/>
            <person name="Stajich J.E."/>
            <person name="Selbmann L."/>
        </authorList>
    </citation>
    <scope>NUCLEOTIDE SEQUENCE</scope>
    <source>
        <strain evidence="6">CCFEE 5200</strain>
    </source>
</reference>
<dbReference type="AlphaFoldDB" id="A0AAN6R1U9"/>
<gene>
    <name evidence="5" type="ORF">LTR82_008489</name>
    <name evidence="6" type="ORF">LTR91_001266</name>
</gene>
<evidence type="ECO:0000259" key="4">
    <source>
        <dbReference type="Pfam" id="PF07930"/>
    </source>
</evidence>
<dbReference type="InterPro" id="IPR012338">
    <property type="entry name" value="Beta-lactam/transpept-like"/>
</dbReference>
<dbReference type="EMBL" id="JASUXU010000025">
    <property type="protein sequence ID" value="KAK0320375.1"/>
    <property type="molecule type" value="Genomic_DNA"/>
</dbReference>
<evidence type="ECO:0008006" key="8">
    <source>
        <dbReference type="Google" id="ProtNLM"/>
    </source>
</evidence>
<feature type="domain" description="Beta-lactamase-related" evidence="3">
    <location>
        <begin position="30"/>
        <end position="342"/>
    </location>
</feature>
<evidence type="ECO:0000313" key="6">
    <source>
        <dbReference type="EMBL" id="KAK1013670.1"/>
    </source>
</evidence>
<reference evidence="5" key="1">
    <citation type="submission" date="2021-12" db="EMBL/GenBank/DDBJ databases">
        <title>Black yeast isolated from Biological Soil Crust.</title>
        <authorList>
            <person name="Kurbessoian T."/>
        </authorList>
    </citation>
    <scope>NUCLEOTIDE SEQUENCE</scope>
    <source>
        <strain evidence="5">CCFEE 5208</strain>
    </source>
</reference>
<evidence type="ECO:0000313" key="7">
    <source>
        <dbReference type="Proteomes" id="UP001175353"/>
    </source>
</evidence>
<dbReference type="Proteomes" id="UP001175353">
    <property type="component" value="Unassembled WGS sequence"/>
</dbReference>
<keyword evidence="7" id="KW-1185">Reference proteome</keyword>
<evidence type="ECO:0000256" key="2">
    <source>
        <dbReference type="ARBA" id="ARBA00038215"/>
    </source>
</evidence>
<evidence type="ECO:0000259" key="3">
    <source>
        <dbReference type="Pfam" id="PF00144"/>
    </source>
</evidence>
<accession>A0AAN6R1U9</accession>
<dbReference type="SUPFAM" id="SSF50886">
    <property type="entry name" value="D-aminopeptidase, middle and C-terminal domains"/>
    <property type="match status" value="2"/>
</dbReference>
<sequence>MITWPRVACSAMSSTESIKRTLESVPSKFRGPGGAVAVVKDGELAGQHVWGYANLDTRIPITPTTIFPICSISKQMVCLVLTDLLQSDKDKAFEDALHKALHELLPEDMMANKDFTIERMVAMQSGLRDYWALTVLWGATPGGRFSIYQDAPKALKRLGGFHFAPGTEMSYCNSNFMVLSLAIEKATGQTLGDLLDSRLFIPAKMTTAALRPDTERLPAPLVGYEGSDENGYVAYQNRIEWAGDAGIQASLEDMVAYEKYIDHSSSESHSAYQKNSQEPHYLDGSPANYGFGLARIEADGMTVVGHGGALAGFRLHRWYAADKRVSVVALLNSDMDSAEVASYVLRNVAELHAKEQQEDSPNETKVEWTGYYLDEEANLAISVAHGGPGELLIYYAGEEDKVKITDSAKASSKGIKVSYEDGKLSIHRLQEGRKFAAKPLAPPEAPSDGNDSLYTGAYRSEEINSIFHCTGSGDMLYGAFDGYLGKGPAHLMKHIGKDVWWLSCQRSLDAPAPGNWTVVFHRGEDGKTIRGATVSCWLARNVQYVKKE</sequence>
<name>A0AAN6R1U9_9PEZI</name>
<evidence type="ECO:0000256" key="1">
    <source>
        <dbReference type="ARBA" id="ARBA00022438"/>
    </source>
</evidence>
<dbReference type="InterPro" id="IPR027279">
    <property type="entry name" value="D_amino_pept/lipop_sf"/>
</dbReference>
<dbReference type="Pfam" id="PF00144">
    <property type="entry name" value="Beta-lactamase"/>
    <property type="match status" value="1"/>
</dbReference>
<dbReference type="Gene3D" id="2.40.128.50">
    <property type="match status" value="2"/>
</dbReference>
<keyword evidence="1" id="KW-0645">Protease</keyword>
<dbReference type="Proteomes" id="UP001168146">
    <property type="component" value="Unassembled WGS sequence"/>
</dbReference>
<dbReference type="Pfam" id="PF07930">
    <property type="entry name" value="DAP_B"/>
    <property type="match status" value="1"/>
</dbReference>
<comment type="similarity">
    <text evidence="2">Belongs to the peptidase S12 family.</text>
</comment>
<dbReference type="GO" id="GO:0004177">
    <property type="term" value="F:aminopeptidase activity"/>
    <property type="evidence" value="ECO:0007669"/>
    <property type="project" value="UniProtKB-KW"/>
</dbReference>
<dbReference type="InterPro" id="IPR050491">
    <property type="entry name" value="AmpC-like"/>
</dbReference>
<dbReference type="InterPro" id="IPR012856">
    <property type="entry name" value="DAP_B_dom"/>
</dbReference>
<dbReference type="InterPro" id="IPR001466">
    <property type="entry name" value="Beta-lactam-related"/>
</dbReference>
<dbReference type="Gene3D" id="3.40.710.10">
    <property type="entry name" value="DD-peptidase/beta-lactamase superfamily"/>
    <property type="match status" value="1"/>
</dbReference>
<dbReference type="SUPFAM" id="SSF56601">
    <property type="entry name" value="beta-lactamase/transpeptidase-like"/>
    <property type="match status" value="1"/>
</dbReference>
<comment type="caution">
    <text evidence="6">The sequence shown here is derived from an EMBL/GenBank/DDBJ whole genome shotgun (WGS) entry which is preliminary data.</text>
</comment>
<keyword evidence="1" id="KW-0031">Aminopeptidase</keyword>
<organism evidence="6 7">
    <name type="scientific">Friedmanniomyces endolithicus</name>
    <dbReference type="NCBI Taxonomy" id="329885"/>
    <lineage>
        <taxon>Eukaryota</taxon>
        <taxon>Fungi</taxon>
        <taxon>Dikarya</taxon>
        <taxon>Ascomycota</taxon>
        <taxon>Pezizomycotina</taxon>
        <taxon>Dothideomycetes</taxon>
        <taxon>Dothideomycetidae</taxon>
        <taxon>Mycosphaerellales</taxon>
        <taxon>Teratosphaeriaceae</taxon>
        <taxon>Friedmanniomyces</taxon>
    </lineage>
</organism>
<dbReference type="EMBL" id="JAUJLE010000005">
    <property type="protein sequence ID" value="KAK1013670.1"/>
    <property type="molecule type" value="Genomic_DNA"/>
</dbReference>
<dbReference type="PANTHER" id="PTHR46825">
    <property type="entry name" value="D-ALANYL-D-ALANINE-CARBOXYPEPTIDASE/ENDOPEPTIDASE AMPH"/>
    <property type="match status" value="1"/>
</dbReference>
<dbReference type="PANTHER" id="PTHR46825:SF9">
    <property type="entry name" value="BETA-LACTAMASE-RELATED DOMAIN-CONTAINING PROTEIN"/>
    <property type="match status" value="1"/>
</dbReference>
<keyword evidence="1" id="KW-0378">Hydrolase</keyword>